<dbReference type="RefSeq" id="WP_064513075.1">
    <property type="nucleotide sequence ID" value="NZ_CP010029.1"/>
</dbReference>
<evidence type="ECO:0000313" key="3">
    <source>
        <dbReference type="Proteomes" id="UP000266744"/>
    </source>
</evidence>
<reference evidence="3" key="1">
    <citation type="journal article" date="2016" name="Toxins">
        <title>The Draft Genome Sequence of the Yersinia entomophaga Entomopathogenic Type Strain MH96T.</title>
        <authorList>
            <person name="Hurst M.R."/>
            <person name="Beattie A."/>
            <person name="Altermann E."/>
            <person name="Moraga R.M."/>
            <person name="Harper L.A."/>
            <person name="Calder J."/>
            <person name="Laugraud A."/>
        </authorList>
    </citation>
    <scope>NUCLEOTIDE SEQUENCE [LARGE SCALE GENOMIC DNA]</scope>
    <source>
        <strain evidence="3">MH96</strain>
    </source>
</reference>
<organism evidence="2 3">
    <name type="scientific">Yersinia entomophaga</name>
    <dbReference type="NCBI Taxonomy" id="935293"/>
    <lineage>
        <taxon>Bacteria</taxon>
        <taxon>Pseudomonadati</taxon>
        <taxon>Pseudomonadota</taxon>
        <taxon>Gammaproteobacteria</taxon>
        <taxon>Enterobacterales</taxon>
        <taxon>Yersiniaceae</taxon>
        <taxon>Yersinia</taxon>
    </lineage>
</organism>
<sequence>MLLQQRPEKGWESIEQLLSVAPLADVDAKVKAQVKPILSVNSRYFWLRSCIEVNDVSLTVQSLIVRNGAQKFDVLWHQTGEVE</sequence>
<name>A0ABN4PR62_YERET</name>
<dbReference type="EMBL" id="CP010029">
    <property type="protein sequence ID" value="ANI28846.1"/>
    <property type="molecule type" value="Genomic_DNA"/>
</dbReference>
<comment type="subcellular location">
    <subcellularLocation>
        <location evidence="1">Membrane</location>
    </subcellularLocation>
</comment>
<protein>
    <submittedName>
        <fullName evidence="2">Type II secretion system protein</fullName>
    </submittedName>
</protein>
<gene>
    <name evidence="2" type="ORF">PL78_03190</name>
</gene>
<dbReference type="InterPro" id="IPR045584">
    <property type="entry name" value="Pilin-like"/>
</dbReference>
<accession>A0ABN4PR62</accession>
<dbReference type="Gene3D" id="3.30.1300.30">
    <property type="entry name" value="GSPII I/J protein-like"/>
    <property type="match status" value="1"/>
</dbReference>
<evidence type="ECO:0000313" key="2">
    <source>
        <dbReference type="EMBL" id="ANI28846.1"/>
    </source>
</evidence>
<dbReference type="Proteomes" id="UP000266744">
    <property type="component" value="Chromosome"/>
</dbReference>
<keyword evidence="3" id="KW-1185">Reference proteome</keyword>
<evidence type="ECO:0000256" key="1">
    <source>
        <dbReference type="ARBA" id="ARBA00004370"/>
    </source>
</evidence>
<dbReference type="SUPFAM" id="SSF54523">
    <property type="entry name" value="Pili subunits"/>
    <property type="match status" value="1"/>
</dbReference>
<proteinExistence type="predicted"/>